<name>A0A162CCK2_RIEAN</name>
<feature type="chain" id="PRO_5014249194" evidence="1">
    <location>
        <begin position="19"/>
        <end position="165"/>
    </location>
</feature>
<dbReference type="RefSeq" id="WP_015345322.1">
    <property type="nucleotide sequence ID" value="NZ_CP011859.1"/>
</dbReference>
<evidence type="ECO:0000313" key="4">
    <source>
        <dbReference type="Proteomes" id="UP000189883"/>
    </source>
</evidence>
<proteinExistence type="predicted"/>
<dbReference type="EMBL" id="CP011859">
    <property type="protein sequence ID" value="AQY21006.1"/>
    <property type="molecule type" value="Genomic_DNA"/>
</dbReference>
<dbReference type="GO" id="GO:0004177">
    <property type="term" value="F:aminopeptidase activity"/>
    <property type="evidence" value="ECO:0007669"/>
    <property type="project" value="UniProtKB-KW"/>
</dbReference>
<dbReference type="Proteomes" id="UP001207440">
    <property type="component" value="Unassembled WGS sequence"/>
</dbReference>
<dbReference type="PROSITE" id="PS51257">
    <property type="entry name" value="PROKAR_LIPOPROTEIN"/>
    <property type="match status" value="1"/>
</dbReference>
<dbReference type="AlphaFoldDB" id="A0A162CCK2"/>
<evidence type="ECO:0000313" key="2">
    <source>
        <dbReference type="EMBL" id="AQY21006.1"/>
    </source>
</evidence>
<accession>A0A162CCK2</accession>
<dbReference type="EMBL" id="JAOZYT010000042">
    <property type="protein sequence ID" value="MCW0524117.1"/>
    <property type="molecule type" value="Genomic_DNA"/>
</dbReference>
<dbReference type="OrthoDB" id="697275at2"/>
<protein>
    <submittedName>
        <fullName evidence="3">Aminopeptidase</fullName>
    </submittedName>
</protein>
<dbReference type="Proteomes" id="UP000189883">
    <property type="component" value="Chromosome"/>
</dbReference>
<keyword evidence="1" id="KW-0732">Signal</keyword>
<organism evidence="2 4">
    <name type="scientific">Riemerella anatipestifer</name>
    <name type="common">Moraxella anatipestifer</name>
    <dbReference type="NCBI Taxonomy" id="34085"/>
    <lineage>
        <taxon>Bacteria</taxon>
        <taxon>Pseudomonadati</taxon>
        <taxon>Bacteroidota</taxon>
        <taxon>Flavobacteriia</taxon>
        <taxon>Flavobacteriales</taxon>
        <taxon>Weeksellaceae</taxon>
        <taxon>Riemerella</taxon>
    </lineage>
</organism>
<evidence type="ECO:0000256" key="1">
    <source>
        <dbReference type="SAM" id="SignalP"/>
    </source>
</evidence>
<keyword evidence="3" id="KW-0645">Protease</keyword>
<sequence>MRNLLLLFIVLLSFGSCGRTETVSEENYYDIYKDNKGGVRVGSYFGRELKTGEIVEERLNNSLIHIWEATDKDFDVNKSGTDIISGYLYDRKSEKSYKPVISTLNKASFFETLKEGKYFLYINTGKNDYGLPNFAYSYTYFTVTKGKDTSLKKIFINSDLKYQPW</sequence>
<reference evidence="2 4" key="1">
    <citation type="submission" date="2015-06" db="EMBL/GenBank/DDBJ databases">
        <title>R. anatipestifer strain HXb2 is the most virulent strain so far, and the genome sequence would help us uncover the pathogenesis.</title>
        <authorList>
            <person name="Hu Q."/>
            <person name="Qi J."/>
            <person name="Bo H."/>
            <person name="Liu G."/>
            <person name="Tao M."/>
            <person name="Ding Y."/>
            <person name="Xue Y."/>
        </authorList>
    </citation>
    <scope>NUCLEOTIDE SEQUENCE [LARGE SCALE GENOMIC DNA]</scope>
    <source>
        <strain evidence="2 4">HXb2</strain>
    </source>
</reference>
<keyword evidence="3" id="KW-0031">Aminopeptidase</keyword>
<feature type="signal peptide" evidence="1">
    <location>
        <begin position="1"/>
        <end position="18"/>
    </location>
</feature>
<gene>
    <name evidence="2" type="ORF">AB406_0040</name>
    <name evidence="3" type="ORF">OKE68_07305</name>
</gene>
<keyword evidence="3" id="KW-0378">Hydrolase</keyword>
<evidence type="ECO:0000313" key="3">
    <source>
        <dbReference type="EMBL" id="MCW0524117.1"/>
    </source>
</evidence>
<reference evidence="3" key="2">
    <citation type="submission" date="2022-10" db="EMBL/GenBank/DDBJ databases">
        <title>Sifting through the core-genome to identify putative cross-protective antigens against Riemerella anatipestifer.</title>
        <authorList>
            <person name="Zheng X."/>
            <person name="Zhang W."/>
        </authorList>
    </citation>
    <scope>NUCLEOTIDE SEQUENCE</scope>
    <source>
        <strain evidence="3">ZWRA178</strain>
    </source>
</reference>